<gene>
    <name evidence="2" type="ORF">D5R40_27430</name>
</gene>
<feature type="region of interest" description="Disordered" evidence="1">
    <location>
        <begin position="94"/>
        <end position="123"/>
    </location>
</feature>
<reference evidence="2 3" key="1">
    <citation type="journal article" date="2018" name="ACS Chem. Biol.">
        <title>Ketoreductase domain dysfunction expands chemodiversity: malyngamide biosynthesis in the cyanobacterium Okeania hirsuta.</title>
        <authorList>
            <person name="Moss N.A."/>
            <person name="Leao T."/>
            <person name="Rankin M."/>
            <person name="McCullough T.M."/>
            <person name="Qu P."/>
            <person name="Korobeynikov A."/>
            <person name="Smith J.L."/>
            <person name="Gerwick L."/>
            <person name="Gerwick W.H."/>
        </authorList>
    </citation>
    <scope>NUCLEOTIDE SEQUENCE [LARGE SCALE GENOMIC DNA]</scope>
    <source>
        <strain evidence="2 3">PAB10Feb10-1</strain>
    </source>
</reference>
<keyword evidence="3" id="KW-1185">Reference proteome</keyword>
<dbReference type="EMBL" id="RCBY01000251">
    <property type="protein sequence ID" value="RQH27479.1"/>
    <property type="molecule type" value="Genomic_DNA"/>
</dbReference>
<evidence type="ECO:0000313" key="3">
    <source>
        <dbReference type="Proteomes" id="UP000269154"/>
    </source>
</evidence>
<sequence>MSTQLLTKIIFSTLTTGIITIFLPQPSFAESYETNTVNPLKDLQTVDNPDPFSGSGGLNMFDIIHNSRLGNNRNMKEYMLEQRDSINDAATQFRNKQQQLIEPSQNAVGDTPASTLGESEVNP</sequence>
<dbReference type="Proteomes" id="UP000269154">
    <property type="component" value="Unassembled WGS sequence"/>
</dbReference>
<name>A0A3N6NQP8_9CYAN</name>
<accession>A0A3N6NQP8</accession>
<proteinExistence type="predicted"/>
<evidence type="ECO:0000313" key="2">
    <source>
        <dbReference type="EMBL" id="RQH27479.1"/>
    </source>
</evidence>
<protein>
    <submittedName>
        <fullName evidence="2">Uncharacterized protein</fullName>
    </submittedName>
</protein>
<organism evidence="2 3">
    <name type="scientific">Okeania hirsuta</name>
    <dbReference type="NCBI Taxonomy" id="1458930"/>
    <lineage>
        <taxon>Bacteria</taxon>
        <taxon>Bacillati</taxon>
        <taxon>Cyanobacteriota</taxon>
        <taxon>Cyanophyceae</taxon>
        <taxon>Oscillatoriophycideae</taxon>
        <taxon>Oscillatoriales</taxon>
        <taxon>Microcoleaceae</taxon>
        <taxon>Okeania</taxon>
    </lineage>
</organism>
<comment type="caution">
    <text evidence="2">The sequence shown here is derived from an EMBL/GenBank/DDBJ whole genome shotgun (WGS) entry which is preliminary data.</text>
</comment>
<dbReference type="AlphaFoldDB" id="A0A3N6NQP8"/>
<evidence type="ECO:0000256" key="1">
    <source>
        <dbReference type="SAM" id="MobiDB-lite"/>
    </source>
</evidence>